<name>A0A9D2J9B6_9FIRM</name>
<dbReference type="AlphaFoldDB" id="A0A9D2J9B6"/>
<gene>
    <name evidence="1" type="ORF">H9811_05055</name>
</gene>
<reference evidence="1" key="1">
    <citation type="journal article" date="2021" name="PeerJ">
        <title>Extensive microbial diversity within the chicken gut microbiome revealed by metagenomics and culture.</title>
        <authorList>
            <person name="Gilroy R."/>
            <person name="Ravi A."/>
            <person name="Getino M."/>
            <person name="Pursley I."/>
            <person name="Horton D.L."/>
            <person name="Alikhan N.F."/>
            <person name="Baker D."/>
            <person name="Gharbi K."/>
            <person name="Hall N."/>
            <person name="Watson M."/>
            <person name="Adriaenssens E.M."/>
            <person name="Foster-Nyarko E."/>
            <person name="Jarju S."/>
            <person name="Secka A."/>
            <person name="Antonio M."/>
            <person name="Oren A."/>
            <person name="Chaudhuri R.R."/>
            <person name="La Ragione R."/>
            <person name="Hildebrand F."/>
            <person name="Pallen M.J."/>
        </authorList>
    </citation>
    <scope>NUCLEOTIDE SEQUENCE</scope>
    <source>
        <strain evidence="1">ChiSxjej1B13-11774</strain>
    </source>
</reference>
<proteinExistence type="predicted"/>
<accession>A0A9D2J9B6</accession>
<evidence type="ECO:0000313" key="1">
    <source>
        <dbReference type="EMBL" id="HIZ41915.1"/>
    </source>
</evidence>
<sequence length="447" mass="49044">QPYYLPQTGSAYTTVRSFRTWVTDQPWRDANDLPPLRTAYYLSGFAAGRGLEPSGGPGSGVWAGEILAAQAQDAFGLVPEAFKNRRGAAFTDENFGCVYDEAADTFLLAASPGDGGRNRRMSAFEEKADGAVSLTIARGCNSLWMRPDRQITYTLRQNADGSWAILRAGWAGGHKTPEYQIWGASVRLGNGRPLPDTLPLVGESGLTWQQAADRFDMTVEELQTLNPDVRVREDGVILDRLLLDPAYALPDPNAQRAVRILLPWETYQGTHTYTLPDGLDEQAYIVAAEALDFLWHSSVRTGYTPAEQVEDERGELYQAAEGARFTSYSELKAHLASVFTPELAESYASGGYDAQRKAYFGYLPGTNDELRFGVGERGTSPLVLTQLCTEPVTQADGSVVFGLLGLERDGQDTRAYEESEPVRAVWHTIRLVPAADGWRVAEAELAV</sequence>
<organism evidence="1 2">
    <name type="scientific">Candidatus Gemmiger excrementigallinarum</name>
    <dbReference type="NCBI Taxonomy" id="2838609"/>
    <lineage>
        <taxon>Bacteria</taxon>
        <taxon>Bacillati</taxon>
        <taxon>Bacillota</taxon>
        <taxon>Clostridia</taxon>
        <taxon>Eubacteriales</taxon>
        <taxon>Gemmiger</taxon>
    </lineage>
</organism>
<evidence type="ECO:0000313" key="2">
    <source>
        <dbReference type="Proteomes" id="UP000824048"/>
    </source>
</evidence>
<dbReference type="Proteomes" id="UP000824048">
    <property type="component" value="Unassembled WGS sequence"/>
</dbReference>
<protein>
    <submittedName>
        <fullName evidence="1">Uncharacterized protein</fullName>
    </submittedName>
</protein>
<feature type="non-terminal residue" evidence="1">
    <location>
        <position position="1"/>
    </location>
</feature>
<reference evidence="1" key="2">
    <citation type="submission" date="2021-04" db="EMBL/GenBank/DDBJ databases">
        <authorList>
            <person name="Gilroy R."/>
        </authorList>
    </citation>
    <scope>NUCLEOTIDE SEQUENCE</scope>
    <source>
        <strain evidence="1">ChiSxjej1B13-11774</strain>
    </source>
</reference>
<comment type="caution">
    <text evidence="1">The sequence shown here is derived from an EMBL/GenBank/DDBJ whole genome shotgun (WGS) entry which is preliminary data.</text>
</comment>
<dbReference type="EMBL" id="DXBP01000031">
    <property type="protein sequence ID" value="HIZ41915.1"/>
    <property type="molecule type" value="Genomic_DNA"/>
</dbReference>